<dbReference type="GeneID" id="107885348"/>
<dbReference type="OrthoDB" id="6621896at2759"/>
<dbReference type="EnsemblMetazoa" id="XM_016808969.1">
    <property type="protein sequence ID" value="XP_016664458.1"/>
    <property type="gene ID" value="LOC107885348"/>
</dbReference>
<reference evidence="2" key="2">
    <citation type="submission" date="2022-06" db="UniProtKB">
        <authorList>
            <consortium name="EnsemblMetazoa"/>
        </authorList>
    </citation>
    <scope>IDENTIFICATION</scope>
</reference>
<dbReference type="SUPFAM" id="SSF56219">
    <property type="entry name" value="DNase I-like"/>
    <property type="match status" value="1"/>
</dbReference>
<proteinExistence type="predicted"/>
<dbReference type="Pfam" id="PF03372">
    <property type="entry name" value="Exo_endo_phos"/>
    <property type="match status" value="1"/>
</dbReference>
<name>A0A8R2H885_ACYPI</name>
<sequence>MRTNGMTIFYSRSSNGKHENGVGFLVNDQLLPSIKKFTPVNDRICHIRIAERVYNGLSGYCLKVILGDFNSQVGRETVYRPTIGSESVHDMSNGNGTRLVEFAIANGLIVSSSFFPRKNINKYTWTSPRGIYKSQVDHVLVDKVHILCIKDVRSKRGADGDSYHFLVLVKLGIKDALDTHANRLEEQLEVQTASEIIKNSVLKVANNTIKQPSRCKAKQ</sequence>
<dbReference type="RefSeq" id="XP_016664458.1">
    <property type="nucleotide sequence ID" value="XM_016808969.1"/>
</dbReference>
<dbReference type="GO" id="GO:0003824">
    <property type="term" value="F:catalytic activity"/>
    <property type="evidence" value="ECO:0007669"/>
    <property type="project" value="InterPro"/>
</dbReference>
<keyword evidence="3" id="KW-1185">Reference proteome</keyword>
<reference evidence="3" key="1">
    <citation type="submission" date="2010-06" db="EMBL/GenBank/DDBJ databases">
        <authorList>
            <person name="Jiang H."/>
            <person name="Abraham K."/>
            <person name="Ali S."/>
            <person name="Alsbrooks S.L."/>
            <person name="Anim B.N."/>
            <person name="Anosike U.S."/>
            <person name="Attaway T."/>
            <person name="Bandaranaike D.P."/>
            <person name="Battles P.K."/>
            <person name="Bell S.N."/>
            <person name="Bell A.V."/>
            <person name="Beltran B."/>
            <person name="Bickham C."/>
            <person name="Bustamante Y."/>
            <person name="Caleb T."/>
            <person name="Canada A."/>
            <person name="Cardenas V."/>
            <person name="Carter K."/>
            <person name="Chacko J."/>
            <person name="Chandrabose M.N."/>
            <person name="Chavez D."/>
            <person name="Chavez A."/>
            <person name="Chen L."/>
            <person name="Chu H.-S."/>
            <person name="Claassen K.J."/>
            <person name="Cockrell R."/>
            <person name="Collins M."/>
            <person name="Cooper J.A."/>
            <person name="Cree A."/>
            <person name="Curry S.M."/>
            <person name="Da Y."/>
            <person name="Dao M.D."/>
            <person name="Das B."/>
            <person name="Davila M.-L."/>
            <person name="Davy-Carroll L."/>
            <person name="Denson S."/>
            <person name="Dinh H."/>
            <person name="Ebong V.E."/>
            <person name="Edwards J.R."/>
            <person name="Egan A."/>
            <person name="El-Daye J."/>
            <person name="Escobedo L."/>
            <person name="Fernandez S."/>
            <person name="Fernando P.R."/>
            <person name="Flagg N."/>
            <person name="Forbes L.D."/>
            <person name="Fowler R.G."/>
            <person name="Fu Q."/>
            <person name="Gabisi R.A."/>
            <person name="Ganer J."/>
            <person name="Garbino Pronczuk A."/>
            <person name="Garcia R.M."/>
            <person name="Garner T."/>
            <person name="Garrett T.E."/>
            <person name="Gonzalez D.A."/>
            <person name="Hamid H."/>
            <person name="Hawkins E.S."/>
            <person name="Hirani K."/>
            <person name="Hogues M.E."/>
            <person name="Hollins B."/>
            <person name="Hsiao C.-H."/>
            <person name="Jabil R."/>
            <person name="James M.L."/>
            <person name="Jhangiani S.N."/>
            <person name="Johnson B."/>
            <person name="Johnson Q."/>
            <person name="Joshi V."/>
            <person name="Kalu J.B."/>
            <person name="Kam C."/>
            <person name="Kashfia A."/>
            <person name="Keebler J."/>
            <person name="Kisamo H."/>
            <person name="Kovar C.L."/>
            <person name="Lago L.A."/>
            <person name="Lai C.-Y."/>
            <person name="Laidlaw J."/>
            <person name="Lara F."/>
            <person name="Le T.-K."/>
            <person name="Lee S.L."/>
            <person name="Legall F.H."/>
            <person name="Lemon S.J."/>
            <person name="Lewis L.R."/>
            <person name="Li B."/>
            <person name="Liu Y."/>
            <person name="Liu Y.-S."/>
            <person name="Lopez J."/>
            <person name="Lozado R.J."/>
            <person name="Lu J."/>
            <person name="Madu R.C."/>
            <person name="Maheshwari M."/>
            <person name="Maheshwari R."/>
            <person name="Malloy K."/>
            <person name="Martinez E."/>
            <person name="Mathew T."/>
            <person name="Mercado I.C."/>
            <person name="Mercado C."/>
            <person name="Meyer B."/>
            <person name="Montgomery K."/>
            <person name="Morgan M.B."/>
            <person name="Munidasa M."/>
            <person name="Nazareth L.V."/>
            <person name="Nelson J."/>
            <person name="Ng B.M."/>
            <person name="Nguyen N.B."/>
            <person name="Nguyen P.Q."/>
            <person name="Nguyen T."/>
            <person name="Obregon M."/>
            <person name="Okwuonu G.O."/>
            <person name="Onwere C.G."/>
            <person name="Orozco G."/>
            <person name="Parra A."/>
            <person name="Patel S."/>
            <person name="Patil S."/>
            <person name="Perez A."/>
            <person name="Perez Y."/>
            <person name="Pham C."/>
            <person name="Primus E.L."/>
            <person name="Pu L.-L."/>
            <person name="Puazo M."/>
            <person name="Qin X."/>
            <person name="Quiroz J.B."/>
            <person name="Reese J."/>
            <person name="Richards S."/>
            <person name="Rives C.M."/>
            <person name="Robberts R."/>
            <person name="Ruiz S.J."/>
            <person name="Ruiz M.J."/>
            <person name="Santibanez J."/>
            <person name="Schneider B.W."/>
            <person name="Sisson I."/>
            <person name="Smith M."/>
            <person name="Sodergren E."/>
            <person name="Song X.-Z."/>
            <person name="Song B.B."/>
            <person name="Summersgill H."/>
            <person name="Thelus R."/>
            <person name="Thornton R.D."/>
            <person name="Trejos Z.Y."/>
            <person name="Usmani K."/>
            <person name="Vattathil S."/>
            <person name="Villasana D."/>
            <person name="Walker D.L."/>
            <person name="Wang S."/>
            <person name="Wang K."/>
            <person name="White C.S."/>
            <person name="Williams A.C."/>
            <person name="Williamson J."/>
            <person name="Wilson K."/>
            <person name="Woghiren I.O."/>
            <person name="Woodworth J.R."/>
            <person name="Worley K.C."/>
            <person name="Wright R.A."/>
            <person name="Wu W."/>
            <person name="Young L."/>
            <person name="Zhang L."/>
            <person name="Zhang J."/>
            <person name="Zhu Y."/>
            <person name="Muzny D.M."/>
            <person name="Weinstock G."/>
            <person name="Gibbs R.A."/>
        </authorList>
    </citation>
    <scope>NUCLEOTIDE SEQUENCE [LARGE SCALE GENOMIC DNA]</scope>
    <source>
        <strain evidence="3">LSR1</strain>
    </source>
</reference>
<dbReference type="InterPro" id="IPR036691">
    <property type="entry name" value="Endo/exonu/phosph_ase_sf"/>
</dbReference>
<accession>A0A8R2H885</accession>
<dbReference type="InterPro" id="IPR005135">
    <property type="entry name" value="Endo/exonuclease/phosphatase"/>
</dbReference>
<evidence type="ECO:0000259" key="1">
    <source>
        <dbReference type="Pfam" id="PF03372"/>
    </source>
</evidence>
<protein>
    <recommendedName>
        <fullName evidence="1">Endonuclease/exonuclease/phosphatase domain-containing protein</fullName>
    </recommendedName>
</protein>
<evidence type="ECO:0000313" key="3">
    <source>
        <dbReference type="Proteomes" id="UP000007819"/>
    </source>
</evidence>
<dbReference type="AlphaFoldDB" id="A0A8R2H885"/>
<dbReference type="Gene3D" id="3.60.10.10">
    <property type="entry name" value="Endonuclease/exonuclease/phosphatase"/>
    <property type="match status" value="1"/>
</dbReference>
<dbReference type="Proteomes" id="UP000007819">
    <property type="component" value="Chromosome A2"/>
</dbReference>
<evidence type="ECO:0000313" key="2">
    <source>
        <dbReference type="EnsemblMetazoa" id="XP_016664458.1"/>
    </source>
</evidence>
<feature type="domain" description="Endonuclease/exonuclease/phosphatase" evidence="1">
    <location>
        <begin position="13"/>
        <end position="143"/>
    </location>
</feature>
<organism evidence="2 3">
    <name type="scientific">Acyrthosiphon pisum</name>
    <name type="common">Pea aphid</name>
    <dbReference type="NCBI Taxonomy" id="7029"/>
    <lineage>
        <taxon>Eukaryota</taxon>
        <taxon>Metazoa</taxon>
        <taxon>Ecdysozoa</taxon>
        <taxon>Arthropoda</taxon>
        <taxon>Hexapoda</taxon>
        <taxon>Insecta</taxon>
        <taxon>Pterygota</taxon>
        <taxon>Neoptera</taxon>
        <taxon>Paraneoptera</taxon>
        <taxon>Hemiptera</taxon>
        <taxon>Sternorrhyncha</taxon>
        <taxon>Aphidomorpha</taxon>
        <taxon>Aphidoidea</taxon>
        <taxon>Aphididae</taxon>
        <taxon>Macrosiphini</taxon>
        <taxon>Acyrthosiphon</taxon>
    </lineage>
</organism>
<dbReference type="KEGG" id="api:107885348"/>